<evidence type="ECO:0000313" key="1">
    <source>
        <dbReference type="EMBL" id="ROR28084.1"/>
    </source>
</evidence>
<gene>
    <name evidence="1" type="ORF">EDD66_10522</name>
</gene>
<proteinExistence type="predicted"/>
<evidence type="ECO:0000313" key="2">
    <source>
        <dbReference type="Proteomes" id="UP000273083"/>
    </source>
</evidence>
<name>A0A3N1XN26_9FIRM</name>
<organism evidence="1 2">
    <name type="scientific">Mobilisporobacter senegalensis</name>
    <dbReference type="NCBI Taxonomy" id="1329262"/>
    <lineage>
        <taxon>Bacteria</taxon>
        <taxon>Bacillati</taxon>
        <taxon>Bacillota</taxon>
        <taxon>Clostridia</taxon>
        <taxon>Lachnospirales</taxon>
        <taxon>Lachnospiraceae</taxon>
        <taxon>Mobilisporobacter</taxon>
    </lineage>
</organism>
<reference evidence="1 2" key="1">
    <citation type="submission" date="2018-11" db="EMBL/GenBank/DDBJ databases">
        <title>Genomic Encyclopedia of Type Strains, Phase IV (KMG-IV): sequencing the most valuable type-strain genomes for metagenomic binning, comparative biology and taxonomic classification.</title>
        <authorList>
            <person name="Goeker M."/>
        </authorList>
    </citation>
    <scope>NUCLEOTIDE SEQUENCE [LARGE SCALE GENOMIC DNA]</scope>
    <source>
        <strain evidence="1 2">DSM 26537</strain>
    </source>
</reference>
<dbReference type="Proteomes" id="UP000273083">
    <property type="component" value="Unassembled WGS sequence"/>
</dbReference>
<sequence>MENFDKEHSAFTEEEILEELSRLEELNSSNCEQNNLYNKRKIYDRRGTNEEKEYSKLKSNYNNIRDWMY</sequence>
<dbReference type="AlphaFoldDB" id="A0A3N1XN26"/>
<keyword evidence="2" id="KW-1185">Reference proteome</keyword>
<dbReference type="RefSeq" id="WP_123609273.1">
    <property type="nucleotide sequence ID" value="NZ_RJVG01000005.1"/>
</dbReference>
<protein>
    <submittedName>
        <fullName evidence="1">Uncharacterized protein</fullName>
    </submittedName>
</protein>
<dbReference type="EMBL" id="RJVG01000005">
    <property type="protein sequence ID" value="ROR28084.1"/>
    <property type="molecule type" value="Genomic_DNA"/>
</dbReference>
<comment type="caution">
    <text evidence="1">The sequence shown here is derived from an EMBL/GenBank/DDBJ whole genome shotgun (WGS) entry which is preliminary data.</text>
</comment>
<accession>A0A3N1XN26</accession>